<dbReference type="CDD" id="cd11058">
    <property type="entry name" value="CYP60B-like"/>
    <property type="match status" value="1"/>
</dbReference>
<comment type="cofactor">
    <cofactor evidence="1 8">
        <name>heme</name>
        <dbReference type="ChEBI" id="CHEBI:30413"/>
    </cofactor>
</comment>
<evidence type="ECO:0000256" key="10">
    <source>
        <dbReference type="SAM" id="MobiDB-lite"/>
    </source>
</evidence>
<name>A0AAN9UQ99_9PEZI</name>
<dbReference type="InterPro" id="IPR050121">
    <property type="entry name" value="Cytochrome_P450_monoxygenase"/>
</dbReference>
<evidence type="ECO:0000256" key="1">
    <source>
        <dbReference type="ARBA" id="ARBA00001971"/>
    </source>
</evidence>
<dbReference type="PANTHER" id="PTHR24305">
    <property type="entry name" value="CYTOCHROME P450"/>
    <property type="match status" value="1"/>
</dbReference>
<keyword evidence="12" id="KW-1185">Reference proteome</keyword>
<feature type="binding site" description="axial binding residue" evidence="8">
    <location>
        <position position="295"/>
    </location>
    <ligand>
        <name>heme</name>
        <dbReference type="ChEBI" id="CHEBI:30413"/>
    </ligand>
    <ligandPart>
        <name>Fe</name>
        <dbReference type="ChEBI" id="CHEBI:18248"/>
    </ligandPart>
</feature>
<evidence type="ECO:0000313" key="11">
    <source>
        <dbReference type="EMBL" id="KAK7752081.1"/>
    </source>
</evidence>
<evidence type="ECO:0000256" key="9">
    <source>
        <dbReference type="RuleBase" id="RU000461"/>
    </source>
</evidence>
<dbReference type="GO" id="GO:0020037">
    <property type="term" value="F:heme binding"/>
    <property type="evidence" value="ECO:0007669"/>
    <property type="project" value="InterPro"/>
</dbReference>
<dbReference type="GO" id="GO:0016705">
    <property type="term" value="F:oxidoreductase activity, acting on paired donors, with incorporation or reduction of molecular oxygen"/>
    <property type="evidence" value="ECO:0007669"/>
    <property type="project" value="InterPro"/>
</dbReference>
<proteinExistence type="inferred from homology"/>
<dbReference type="Gene3D" id="1.10.630.10">
    <property type="entry name" value="Cytochrome P450"/>
    <property type="match status" value="2"/>
</dbReference>
<dbReference type="Proteomes" id="UP001320420">
    <property type="component" value="Unassembled WGS sequence"/>
</dbReference>
<comment type="similarity">
    <text evidence="2 9">Belongs to the cytochrome P450 family.</text>
</comment>
<dbReference type="GO" id="GO:0005506">
    <property type="term" value="F:iron ion binding"/>
    <property type="evidence" value="ECO:0007669"/>
    <property type="project" value="InterPro"/>
</dbReference>
<dbReference type="AlphaFoldDB" id="A0AAN9UQ99"/>
<dbReference type="EMBL" id="JAKJXP020000042">
    <property type="protein sequence ID" value="KAK7752081.1"/>
    <property type="molecule type" value="Genomic_DNA"/>
</dbReference>
<dbReference type="InterPro" id="IPR017972">
    <property type="entry name" value="Cyt_P450_CS"/>
</dbReference>
<dbReference type="InterPro" id="IPR036396">
    <property type="entry name" value="Cyt_P450_sf"/>
</dbReference>
<keyword evidence="5 9" id="KW-0560">Oxidoreductase</keyword>
<gene>
    <name evidence="11" type="ORF">SLS62_006047</name>
</gene>
<dbReference type="Pfam" id="PF00067">
    <property type="entry name" value="p450"/>
    <property type="match status" value="1"/>
</dbReference>
<comment type="caution">
    <text evidence="11">The sequence shown here is derived from an EMBL/GenBank/DDBJ whole genome shotgun (WGS) entry which is preliminary data.</text>
</comment>
<dbReference type="InterPro" id="IPR001128">
    <property type="entry name" value="Cyt_P450"/>
</dbReference>
<evidence type="ECO:0000256" key="2">
    <source>
        <dbReference type="ARBA" id="ARBA00010617"/>
    </source>
</evidence>
<sequence>MGQLEFTKDKKYHAGADREPTILNANQEYHRYIRRLLAHGFSDKSLREQESVLQGCVNTLFQKLHENGEGGKVALNLVQWYSPLRVKYRSLRDINKEKTESRIQNGSAVPDFMDKLIETYQSGKISFDQLMGNAEVLLGAGSETTATLLSGLTYLLTKNPEVREKLIREIRGTFQSPEEITITAVSQCKYLFACIEEALRLYPPSPQPHQRVVPRGGATVAGRFLPEGVVVSIPVYAASRSPRNWARPDEFVPERWMGEDEKGGDLASSSSSSSSLFRGDAREASQPFSYGPRNCLGKNLAYVEMKIIVARLVWHFDVEMEDSDEDDWFDQKVYTIWEKKPLWVKLHPVQRG</sequence>
<keyword evidence="4 8" id="KW-0479">Metal-binding</keyword>
<dbReference type="PANTHER" id="PTHR24305:SF230">
    <property type="entry name" value="P450, PUTATIVE (EUROFUNG)-RELATED"/>
    <property type="match status" value="1"/>
</dbReference>
<keyword evidence="7 9" id="KW-0503">Monooxygenase</keyword>
<dbReference type="InterPro" id="IPR002401">
    <property type="entry name" value="Cyt_P450_E_grp-I"/>
</dbReference>
<evidence type="ECO:0000256" key="7">
    <source>
        <dbReference type="ARBA" id="ARBA00023033"/>
    </source>
</evidence>
<evidence type="ECO:0000256" key="8">
    <source>
        <dbReference type="PIRSR" id="PIRSR602401-1"/>
    </source>
</evidence>
<evidence type="ECO:0000256" key="4">
    <source>
        <dbReference type="ARBA" id="ARBA00022723"/>
    </source>
</evidence>
<protein>
    <recommendedName>
        <fullName evidence="13">Cytochrome P450</fullName>
    </recommendedName>
</protein>
<dbReference type="GO" id="GO:0004497">
    <property type="term" value="F:monooxygenase activity"/>
    <property type="evidence" value="ECO:0007669"/>
    <property type="project" value="UniProtKB-KW"/>
</dbReference>
<organism evidence="11 12">
    <name type="scientific">Diatrype stigma</name>
    <dbReference type="NCBI Taxonomy" id="117547"/>
    <lineage>
        <taxon>Eukaryota</taxon>
        <taxon>Fungi</taxon>
        <taxon>Dikarya</taxon>
        <taxon>Ascomycota</taxon>
        <taxon>Pezizomycotina</taxon>
        <taxon>Sordariomycetes</taxon>
        <taxon>Xylariomycetidae</taxon>
        <taxon>Xylariales</taxon>
        <taxon>Diatrypaceae</taxon>
        <taxon>Diatrype</taxon>
    </lineage>
</organism>
<evidence type="ECO:0000256" key="5">
    <source>
        <dbReference type="ARBA" id="ARBA00023002"/>
    </source>
</evidence>
<evidence type="ECO:0000256" key="3">
    <source>
        <dbReference type="ARBA" id="ARBA00022617"/>
    </source>
</evidence>
<keyword evidence="6 8" id="KW-0408">Iron</keyword>
<evidence type="ECO:0008006" key="13">
    <source>
        <dbReference type="Google" id="ProtNLM"/>
    </source>
</evidence>
<accession>A0AAN9UQ99</accession>
<dbReference type="PRINTS" id="PR00385">
    <property type="entry name" value="P450"/>
</dbReference>
<reference evidence="11 12" key="1">
    <citation type="submission" date="2024-02" db="EMBL/GenBank/DDBJ databases">
        <title>De novo assembly and annotation of 12 fungi associated with fruit tree decline syndrome in Ontario, Canada.</title>
        <authorList>
            <person name="Sulman M."/>
            <person name="Ellouze W."/>
            <person name="Ilyukhin E."/>
        </authorList>
    </citation>
    <scope>NUCLEOTIDE SEQUENCE [LARGE SCALE GENOMIC DNA]</scope>
    <source>
        <strain evidence="11 12">M11/M66-122</strain>
    </source>
</reference>
<evidence type="ECO:0000313" key="12">
    <source>
        <dbReference type="Proteomes" id="UP001320420"/>
    </source>
</evidence>
<keyword evidence="3 8" id="KW-0349">Heme</keyword>
<dbReference type="SUPFAM" id="SSF48264">
    <property type="entry name" value="Cytochrome P450"/>
    <property type="match status" value="1"/>
</dbReference>
<dbReference type="PROSITE" id="PS00086">
    <property type="entry name" value="CYTOCHROME_P450"/>
    <property type="match status" value="1"/>
</dbReference>
<dbReference type="PRINTS" id="PR00463">
    <property type="entry name" value="EP450I"/>
</dbReference>
<evidence type="ECO:0000256" key="6">
    <source>
        <dbReference type="ARBA" id="ARBA00023004"/>
    </source>
</evidence>
<feature type="region of interest" description="Disordered" evidence="10">
    <location>
        <begin position="257"/>
        <end position="277"/>
    </location>
</feature>